<dbReference type="GO" id="GO:0051082">
    <property type="term" value="F:unfolded protein binding"/>
    <property type="evidence" value="ECO:0007669"/>
    <property type="project" value="InterPro"/>
</dbReference>
<keyword evidence="2" id="KW-0677">Repeat</keyword>
<dbReference type="Pfam" id="PF01556">
    <property type="entry name" value="DnaJ_C"/>
    <property type="match status" value="1"/>
</dbReference>
<dbReference type="AlphaFoldDB" id="K6UEH0"/>
<keyword evidence="3" id="KW-0863">Zinc-finger</keyword>
<dbReference type="RefSeq" id="XP_004224283.1">
    <property type="nucleotide sequence ID" value="XM_004224235.1"/>
</dbReference>
<dbReference type="VEuPathDB" id="PlasmoDB:PCYB_132110"/>
<dbReference type="eggNOG" id="KOG0712">
    <property type="taxonomic scope" value="Eukaryota"/>
</dbReference>
<proteinExistence type="predicted"/>
<dbReference type="GO" id="GO:0030544">
    <property type="term" value="F:Hsp70 protein binding"/>
    <property type="evidence" value="ECO:0007669"/>
    <property type="project" value="InterPro"/>
</dbReference>
<feature type="region of interest" description="Disordered" evidence="5">
    <location>
        <begin position="229"/>
        <end position="258"/>
    </location>
</feature>
<dbReference type="GO" id="GO:0008270">
    <property type="term" value="F:zinc ion binding"/>
    <property type="evidence" value="ECO:0007669"/>
    <property type="project" value="UniProtKB-KW"/>
</dbReference>
<dbReference type="OrthoDB" id="550424at2759"/>
<gene>
    <name evidence="7" type="ORF">PCYB_132110</name>
</gene>
<reference evidence="7 8" key="1">
    <citation type="journal article" date="2012" name="Nat. Genet.">
        <title>Plasmodium cynomolgi genome sequences provide insight into Plasmodium vivax and the monkey malaria clade.</title>
        <authorList>
            <person name="Tachibana S."/>
            <person name="Sullivan S.A."/>
            <person name="Kawai S."/>
            <person name="Nakamura S."/>
            <person name="Kim H.R."/>
            <person name="Goto N."/>
            <person name="Arisue N."/>
            <person name="Palacpac N.M.Q."/>
            <person name="Honma H."/>
            <person name="Yagi M."/>
            <person name="Tougan T."/>
            <person name="Katakai Y."/>
            <person name="Kaneko O."/>
            <person name="Mita T."/>
            <person name="Kita K."/>
            <person name="Yasutomi Y."/>
            <person name="Sutton P.L."/>
            <person name="Shakhbatyan R."/>
            <person name="Horii T."/>
            <person name="Yasunaga T."/>
            <person name="Barnwell J.W."/>
            <person name="Escalante A.A."/>
            <person name="Carlton J.M."/>
            <person name="Tanabe K."/>
        </authorList>
    </citation>
    <scope>NUCLEOTIDE SEQUENCE [LARGE SCALE GENOMIC DNA]</scope>
    <source>
        <strain evidence="7 8">B</strain>
    </source>
</reference>
<keyword evidence="8" id="KW-1185">Reference proteome</keyword>
<dbReference type="PANTHER" id="PTHR43888">
    <property type="entry name" value="DNAJ-LIKE-2, ISOFORM A-RELATED"/>
    <property type="match status" value="1"/>
</dbReference>
<organism evidence="7 8">
    <name type="scientific">Plasmodium cynomolgi (strain B)</name>
    <dbReference type="NCBI Taxonomy" id="1120755"/>
    <lineage>
        <taxon>Eukaryota</taxon>
        <taxon>Sar</taxon>
        <taxon>Alveolata</taxon>
        <taxon>Apicomplexa</taxon>
        <taxon>Aconoidasida</taxon>
        <taxon>Haemosporida</taxon>
        <taxon>Plasmodiidae</taxon>
        <taxon>Plasmodium</taxon>
        <taxon>Plasmodium (Plasmodium)</taxon>
    </lineage>
</organism>
<dbReference type="FunFam" id="2.60.260.20:FF:000003">
    <property type="entry name" value="DnaJ subfamily A member 2"/>
    <property type="match status" value="1"/>
</dbReference>
<keyword evidence="4" id="KW-0862">Zinc</keyword>
<dbReference type="EMBL" id="DF157105">
    <property type="protein sequence ID" value="GAB68336.1"/>
    <property type="molecule type" value="Genomic_DNA"/>
</dbReference>
<dbReference type="GO" id="GO:0006457">
    <property type="term" value="P:protein folding"/>
    <property type="evidence" value="ECO:0007669"/>
    <property type="project" value="InterPro"/>
</dbReference>
<evidence type="ECO:0000256" key="3">
    <source>
        <dbReference type="ARBA" id="ARBA00022771"/>
    </source>
</evidence>
<dbReference type="KEGG" id="pcy:PCYB_132110"/>
<evidence type="ECO:0000256" key="2">
    <source>
        <dbReference type="ARBA" id="ARBA00022737"/>
    </source>
</evidence>
<evidence type="ECO:0000256" key="4">
    <source>
        <dbReference type="ARBA" id="ARBA00022833"/>
    </source>
</evidence>
<dbReference type="Proteomes" id="UP000006319">
    <property type="component" value="Chromosome 13"/>
</dbReference>
<evidence type="ECO:0000259" key="6">
    <source>
        <dbReference type="Pfam" id="PF01556"/>
    </source>
</evidence>
<dbReference type="InterPro" id="IPR008971">
    <property type="entry name" value="HSP40/DnaJ_pept-bd"/>
</dbReference>
<sequence length="258" mass="29579">MEKNSELCGVLALKAVYVEKSNVAIPTSKPPHCLTPALFFSEFSNVNNSKYYEVLNLKKNCTTDEGAPNKHKIVFNGEADEKPNVITGNLVVILNEKPHQLFRREGVDLFISHKISLYESLTGFVAEIMHLDERKILVDCTNSGFVRHGDIREIAEEGMPTYKDPFKKGNLYITFEVEYPMDLIVTNEKKEILKILKKQNEIEKSYDLENSECEVVTCQPVDKEYLKQRLSKQQQQDAYDDEDHQPEMEGQRVACAQQ</sequence>
<keyword evidence="1" id="KW-0479">Metal-binding</keyword>
<dbReference type="InterPro" id="IPR044713">
    <property type="entry name" value="DNJA1/2-like"/>
</dbReference>
<dbReference type="Gene3D" id="2.60.260.20">
    <property type="entry name" value="Urease metallochaperone UreE, N-terminal domain"/>
    <property type="match status" value="2"/>
</dbReference>
<evidence type="ECO:0000313" key="7">
    <source>
        <dbReference type="EMBL" id="GAB68336.1"/>
    </source>
</evidence>
<dbReference type="OMA" id="METIMPP"/>
<dbReference type="InterPro" id="IPR002939">
    <property type="entry name" value="DnaJ_C"/>
</dbReference>
<dbReference type="CDD" id="cd10747">
    <property type="entry name" value="DnaJ_C"/>
    <property type="match status" value="1"/>
</dbReference>
<dbReference type="PhylomeDB" id="K6UEH0"/>
<evidence type="ECO:0000256" key="1">
    <source>
        <dbReference type="ARBA" id="ARBA00022723"/>
    </source>
</evidence>
<dbReference type="GeneID" id="14694710"/>
<feature type="domain" description="Chaperone DnaJ C-terminal" evidence="6">
    <location>
        <begin position="60"/>
        <end position="180"/>
    </location>
</feature>
<evidence type="ECO:0000313" key="8">
    <source>
        <dbReference type="Proteomes" id="UP000006319"/>
    </source>
</evidence>
<name>K6UEH0_PLACD</name>
<dbReference type="SUPFAM" id="SSF49493">
    <property type="entry name" value="HSP40/DnaJ peptide-binding domain"/>
    <property type="match status" value="2"/>
</dbReference>
<evidence type="ECO:0000256" key="5">
    <source>
        <dbReference type="SAM" id="MobiDB-lite"/>
    </source>
</evidence>
<protein>
    <submittedName>
        <fullName evidence="7">DnaJ domain containing protein</fullName>
    </submittedName>
</protein>
<accession>K6UEH0</accession>